<name>A0A9D1GJL9_9FIRM</name>
<comment type="catalytic activity">
    <reaction evidence="4">
        <text>a D-aminoacyl-tRNA + H2O = a tRNA + a D-alpha-amino acid + H(+)</text>
        <dbReference type="Rhea" id="RHEA:13953"/>
        <dbReference type="Rhea" id="RHEA-COMP:10123"/>
        <dbReference type="Rhea" id="RHEA-COMP:10124"/>
        <dbReference type="ChEBI" id="CHEBI:15377"/>
        <dbReference type="ChEBI" id="CHEBI:15378"/>
        <dbReference type="ChEBI" id="CHEBI:59871"/>
        <dbReference type="ChEBI" id="CHEBI:78442"/>
        <dbReference type="ChEBI" id="CHEBI:79333"/>
        <dbReference type="EC" id="3.1.1.96"/>
    </reaction>
</comment>
<organism evidence="5 6">
    <name type="scientific">Candidatus Caccovicinus merdipullorum</name>
    <dbReference type="NCBI Taxonomy" id="2840724"/>
    <lineage>
        <taxon>Bacteria</taxon>
        <taxon>Bacillati</taxon>
        <taxon>Bacillota</taxon>
        <taxon>Clostridia</taxon>
        <taxon>Eubacteriales</taxon>
        <taxon>Candidatus Caccovicinus</taxon>
    </lineage>
</organism>
<sequence length="152" mass="16622">MRVVLQRVLEASVSVEGEEIGRIGKGFLLLVGVSHEDDEKIVDRMTDKICRLRIFEDENGKTNLSLADVGGEVLVISQFTLYADCRKGNRPGFTDAGAPEKACALYERMIAAFKERVPKTAHGSFGADMKVSLINDGPFTLSLDSSQLFPKG</sequence>
<evidence type="ECO:0000313" key="5">
    <source>
        <dbReference type="EMBL" id="HIT41359.1"/>
    </source>
</evidence>
<proteinExistence type="inferred from homology"/>
<dbReference type="GO" id="GO:0051500">
    <property type="term" value="F:D-tyrosyl-tRNA(Tyr) deacylase activity"/>
    <property type="evidence" value="ECO:0007669"/>
    <property type="project" value="TreeGrafter"/>
</dbReference>
<dbReference type="EMBL" id="DVKS01000072">
    <property type="protein sequence ID" value="HIT41359.1"/>
    <property type="molecule type" value="Genomic_DNA"/>
</dbReference>
<dbReference type="InterPro" id="IPR023509">
    <property type="entry name" value="DTD-like_sf"/>
</dbReference>
<gene>
    <name evidence="4" type="primary">dtd</name>
    <name evidence="5" type="ORF">IAB60_04515</name>
</gene>
<dbReference type="FunFam" id="3.50.80.10:FF:000001">
    <property type="entry name" value="D-aminoacyl-tRNA deacylase"/>
    <property type="match status" value="1"/>
</dbReference>
<dbReference type="GO" id="GO:0000049">
    <property type="term" value="F:tRNA binding"/>
    <property type="evidence" value="ECO:0007669"/>
    <property type="project" value="UniProtKB-UniRule"/>
</dbReference>
<reference evidence="5" key="1">
    <citation type="submission" date="2020-10" db="EMBL/GenBank/DDBJ databases">
        <authorList>
            <person name="Gilroy R."/>
        </authorList>
    </citation>
    <scope>NUCLEOTIDE SEQUENCE</scope>
    <source>
        <strain evidence="5">CHK123-3438</strain>
    </source>
</reference>
<comment type="catalytic activity">
    <reaction evidence="4">
        <text>glycyl-tRNA(Ala) + H2O = tRNA(Ala) + glycine + H(+)</text>
        <dbReference type="Rhea" id="RHEA:53744"/>
        <dbReference type="Rhea" id="RHEA-COMP:9657"/>
        <dbReference type="Rhea" id="RHEA-COMP:13640"/>
        <dbReference type="ChEBI" id="CHEBI:15377"/>
        <dbReference type="ChEBI" id="CHEBI:15378"/>
        <dbReference type="ChEBI" id="CHEBI:57305"/>
        <dbReference type="ChEBI" id="CHEBI:78442"/>
        <dbReference type="ChEBI" id="CHEBI:78522"/>
    </reaction>
</comment>
<evidence type="ECO:0000256" key="1">
    <source>
        <dbReference type="ARBA" id="ARBA00009673"/>
    </source>
</evidence>
<evidence type="ECO:0000256" key="2">
    <source>
        <dbReference type="ARBA" id="ARBA00022555"/>
    </source>
</evidence>
<comment type="subcellular location">
    <subcellularLocation>
        <location evidence="4">Cytoplasm</location>
    </subcellularLocation>
</comment>
<dbReference type="GO" id="GO:0043908">
    <property type="term" value="F:Ser(Gly)-tRNA(Ala) hydrolase activity"/>
    <property type="evidence" value="ECO:0007669"/>
    <property type="project" value="UniProtKB-UniRule"/>
</dbReference>
<dbReference type="Pfam" id="PF02580">
    <property type="entry name" value="Tyr_Deacylase"/>
    <property type="match status" value="1"/>
</dbReference>
<dbReference type="PANTHER" id="PTHR10472:SF5">
    <property type="entry name" value="D-AMINOACYL-TRNA DEACYLASE 1"/>
    <property type="match status" value="1"/>
</dbReference>
<dbReference type="PANTHER" id="PTHR10472">
    <property type="entry name" value="D-TYROSYL-TRNA TYR DEACYLASE"/>
    <property type="match status" value="1"/>
</dbReference>
<comment type="caution">
    <text evidence="5">The sequence shown here is derived from an EMBL/GenBank/DDBJ whole genome shotgun (WGS) entry which is preliminary data.</text>
</comment>
<evidence type="ECO:0000256" key="4">
    <source>
        <dbReference type="HAMAP-Rule" id="MF_00518"/>
    </source>
</evidence>
<keyword evidence="4" id="KW-0963">Cytoplasm</keyword>
<evidence type="ECO:0000256" key="3">
    <source>
        <dbReference type="ARBA" id="ARBA00022801"/>
    </source>
</evidence>
<comment type="similarity">
    <text evidence="1 4">Belongs to the DTD family.</text>
</comment>
<reference evidence="5" key="2">
    <citation type="journal article" date="2021" name="PeerJ">
        <title>Extensive microbial diversity within the chicken gut microbiome revealed by metagenomics and culture.</title>
        <authorList>
            <person name="Gilroy R."/>
            <person name="Ravi A."/>
            <person name="Getino M."/>
            <person name="Pursley I."/>
            <person name="Horton D.L."/>
            <person name="Alikhan N.F."/>
            <person name="Baker D."/>
            <person name="Gharbi K."/>
            <person name="Hall N."/>
            <person name="Watson M."/>
            <person name="Adriaenssens E.M."/>
            <person name="Foster-Nyarko E."/>
            <person name="Jarju S."/>
            <person name="Secka A."/>
            <person name="Antonio M."/>
            <person name="Oren A."/>
            <person name="Chaudhuri R.R."/>
            <person name="La Ragione R."/>
            <person name="Hildebrand F."/>
            <person name="Pallen M.J."/>
        </authorList>
    </citation>
    <scope>NUCLEOTIDE SEQUENCE</scope>
    <source>
        <strain evidence="5">CHK123-3438</strain>
    </source>
</reference>
<comment type="subunit">
    <text evidence="4">Homodimer.</text>
</comment>
<dbReference type="AlphaFoldDB" id="A0A9D1GJL9"/>
<dbReference type="Gene3D" id="3.50.80.10">
    <property type="entry name" value="D-tyrosyl-tRNA(Tyr) deacylase"/>
    <property type="match status" value="1"/>
</dbReference>
<comment type="domain">
    <text evidence="4">A Gly-cisPro motif from one monomer fits into the active site of the other monomer to allow specific chiral rejection of L-amino acids.</text>
</comment>
<accession>A0A9D1GJL9</accession>
<dbReference type="NCBIfam" id="TIGR00256">
    <property type="entry name" value="D-aminoacyl-tRNA deacylase"/>
    <property type="match status" value="1"/>
</dbReference>
<dbReference type="InterPro" id="IPR003732">
    <property type="entry name" value="Daa-tRNA_deacyls_DTD"/>
</dbReference>
<dbReference type="Proteomes" id="UP000886860">
    <property type="component" value="Unassembled WGS sequence"/>
</dbReference>
<dbReference type="EC" id="3.1.1.-" evidence="4"/>
<dbReference type="GO" id="GO:0005737">
    <property type="term" value="C:cytoplasm"/>
    <property type="evidence" value="ECO:0007669"/>
    <property type="project" value="UniProtKB-SubCell"/>
</dbReference>
<evidence type="ECO:0000313" key="6">
    <source>
        <dbReference type="Proteomes" id="UP000886860"/>
    </source>
</evidence>
<keyword evidence="3 4" id="KW-0378">Hydrolase</keyword>
<keyword evidence="2 4" id="KW-0820">tRNA-binding</keyword>
<dbReference type="EC" id="3.1.1.96" evidence="4"/>
<dbReference type="CDD" id="cd00563">
    <property type="entry name" value="Dtyr_deacylase"/>
    <property type="match status" value="1"/>
</dbReference>
<dbReference type="SUPFAM" id="SSF69500">
    <property type="entry name" value="DTD-like"/>
    <property type="match status" value="1"/>
</dbReference>
<keyword evidence="4" id="KW-0694">RNA-binding</keyword>
<comment type="function">
    <text evidence="4">An aminoacyl-tRNA editing enzyme that deacylates mischarged D-aminoacyl-tRNAs. Also deacylates mischarged glycyl-tRNA(Ala), protecting cells against glycine mischarging by AlaRS. Acts via tRNA-based rather than protein-based catalysis; rejects L-amino acids rather than detecting D-amino acids in the active site. By recycling D-aminoacyl-tRNA to D-amino acids and free tRNA molecules, this enzyme counteracts the toxicity associated with the formation of D-aminoacyl-tRNA entities in vivo and helps enforce protein L-homochirality.</text>
</comment>
<protein>
    <recommendedName>
        <fullName evidence="4">D-aminoacyl-tRNA deacylase</fullName>
        <shortName evidence="4">DTD</shortName>
        <ecNumber evidence="4">3.1.1.96</ecNumber>
    </recommendedName>
    <alternativeName>
        <fullName evidence="4">Gly-tRNA(Ala) deacylase</fullName>
        <ecNumber evidence="4">3.1.1.-</ecNumber>
    </alternativeName>
</protein>
<dbReference type="GO" id="GO:0019478">
    <property type="term" value="P:D-amino acid catabolic process"/>
    <property type="evidence" value="ECO:0007669"/>
    <property type="project" value="UniProtKB-UniRule"/>
</dbReference>
<dbReference type="HAMAP" id="MF_00518">
    <property type="entry name" value="Deacylase_Dtd"/>
    <property type="match status" value="1"/>
</dbReference>
<feature type="short sequence motif" description="Gly-cisPro motif, important for rejection of L-amino acids" evidence="4">
    <location>
        <begin position="137"/>
        <end position="138"/>
    </location>
</feature>
<dbReference type="GO" id="GO:0106026">
    <property type="term" value="F:Gly-tRNA(Ala) deacylase activity"/>
    <property type="evidence" value="ECO:0007669"/>
    <property type="project" value="UniProtKB-UniRule"/>
</dbReference>